<keyword evidence="2" id="KW-0732">Signal</keyword>
<dbReference type="RefSeq" id="XP_009176936.1">
    <property type="nucleotide sequence ID" value="XM_009178672.1"/>
</dbReference>
<dbReference type="PANTHER" id="PTHR12000">
    <property type="entry name" value="HEMOGLOBINASE FAMILY MEMBER"/>
    <property type="match status" value="1"/>
</dbReference>
<accession>A0A074YWY2</accession>
<evidence type="ECO:0000313" key="3">
    <source>
        <dbReference type="EMBL" id="KER19316.1"/>
    </source>
</evidence>
<dbReference type="PANTHER" id="PTHR12000:SF42">
    <property type="entry name" value="LEGUMAIN"/>
    <property type="match status" value="1"/>
</dbReference>
<feature type="chain" id="PRO_5001703782" description="Peptidase C13 family protein" evidence="2">
    <location>
        <begin position="32"/>
        <end position="229"/>
    </location>
</feature>
<gene>
    <name evidence="3" type="ORF">T265_15580</name>
</gene>
<dbReference type="OrthoDB" id="192611at2759"/>
<dbReference type="GO" id="GO:0004197">
    <property type="term" value="F:cysteine-type endopeptidase activity"/>
    <property type="evidence" value="ECO:0007669"/>
    <property type="project" value="TreeGrafter"/>
</dbReference>
<dbReference type="Gene3D" id="3.40.50.1460">
    <property type="match status" value="2"/>
</dbReference>
<dbReference type="GO" id="GO:0005773">
    <property type="term" value="C:vacuole"/>
    <property type="evidence" value="ECO:0007669"/>
    <property type="project" value="GOC"/>
</dbReference>
<name>A0A074YWY2_OPIVI</name>
<feature type="non-terminal residue" evidence="3">
    <location>
        <position position="229"/>
    </location>
</feature>
<dbReference type="Pfam" id="PF01650">
    <property type="entry name" value="Peptidase_C13"/>
    <property type="match status" value="2"/>
</dbReference>
<dbReference type="Proteomes" id="UP000054324">
    <property type="component" value="Unassembled WGS sequence"/>
</dbReference>
<evidence type="ECO:0000256" key="2">
    <source>
        <dbReference type="SAM" id="SignalP"/>
    </source>
</evidence>
<reference evidence="3 4" key="1">
    <citation type="submission" date="2013-11" db="EMBL/GenBank/DDBJ databases">
        <title>Opisthorchis viverrini - life in the bile duct.</title>
        <authorList>
            <person name="Young N.D."/>
            <person name="Nagarajan N."/>
            <person name="Lin S.J."/>
            <person name="Korhonen P.K."/>
            <person name="Jex A.R."/>
            <person name="Hall R.S."/>
            <person name="Safavi-Hemami H."/>
            <person name="Kaewkong W."/>
            <person name="Bertrand D."/>
            <person name="Gao S."/>
            <person name="Seet Q."/>
            <person name="Wongkham S."/>
            <person name="Teh B.T."/>
            <person name="Wongkham C."/>
            <person name="Intapan P.M."/>
            <person name="Maleewong W."/>
            <person name="Yang X."/>
            <person name="Hu M."/>
            <person name="Wang Z."/>
            <person name="Hofmann A."/>
            <person name="Sternberg P.W."/>
            <person name="Tan P."/>
            <person name="Wang J."/>
            <person name="Gasser R.B."/>
        </authorList>
    </citation>
    <scope>NUCLEOTIDE SEQUENCE [LARGE SCALE GENOMIC DNA]</scope>
</reference>
<dbReference type="EMBL" id="KL597246">
    <property type="protein sequence ID" value="KER19316.1"/>
    <property type="molecule type" value="Genomic_DNA"/>
</dbReference>
<dbReference type="KEGG" id="ovi:T265_15580"/>
<protein>
    <recommendedName>
        <fullName evidence="5">Peptidase C13 family protein</fullName>
    </recommendedName>
</protein>
<dbReference type="GO" id="GO:0006624">
    <property type="term" value="P:vacuolar protein processing"/>
    <property type="evidence" value="ECO:0007669"/>
    <property type="project" value="TreeGrafter"/>
</dbReference>
<sequence length="229" mass="26537">MKLQVNLNMMRRCSLLFEFLFCINHLARLNAVSVHNWSSKFNNNPSKNWVVLVAGTNTWRNYRHQADVFHAYQIVRKNNVPAENIITFAYDDIANKPRNPFKGKVFHDYLYEDIYQGVEIDYRGKDVTRDNFVKVLKGDEKLAANKKKVLKRISLPIICFTILRIFDGDLYDPLSAVYVTTSAKETEQSWSIFCDDTDIDVCLASEYAYAWIGDSEYVSISKKPLQISP</sequence>
<organism evidence="3 4">
    <name type="scientific">Opisthorchis viverrini</name>
    <name type="common">Southeast Asian liver fluke</name>
    <dbReference type="NCBI Taxonomy" id="6198"/>
    <lineage>
        <taxon>Eukaryota</taxon>
        <taxon>Metazoa</taxon>
        <taxon>Spiralia</taxon>
        <taxon>Lophotrochozoa</taxon>
        <taxon>Platyhelminthes</taxon>
        <taxon>Trematoda</taxon>
        <taxon>Digenea</taxon>
        <taxon>Opisthorchiida</taxon>
        <taxon>Opisthorchiata</taxon>
        <taxon>Opisthorchiidae</taxon>
        <taxon>Opisthorchis</taxon>
    </lineage>
</organism>
<feature type="signal peptide" evidence="2">
    <location>
        <begin position="1"/>
        <end position="31"/>
    </location>
</feature>
<evidence type="ECO:0008006" key="5">
    <source>
        <dbReference type="Google" id="ProtNLM"/>
    </source>
</evidence>
<proteinExistence type="inferred from homology"/>
<dbReference type="InterPro" id="IPR001096">
    <property type="entry name" value="Peptidase_C13"/>
</dbReference>
<dbReference type="CTD" id="20329745"/>
<dbReference type="GeneID" id="20329745"/>
<comment type="similarity">
    <text evidence="1">Belongs to the peptidase C13 family.</text>
</comment>
<evidence type="ECO:0000256" key="1">
    <source>
        <dbReference type="ARBA" id="ARBA00009941"/>
    </source>
</evidence>
<dbReference type="GO" id="GO:0051603">
    <property type="term" value="P:proteolysis involved in protein catabolic process"/>
    <property type="evidence" value="ECO:0007669"/>
    <property type="project" value="TreeGrafter"/>
</dbReference>
<dbReference type="PRINTS" id="PR00776">
    <property type="entry name" value="HEMOGLOBNASE"/>
</dbReference>
<dbReference type="AlphaFoldDB" id="A0A074YWY2"/>
<evidence type="ECO:0000313" key="4">
    <source>
        <dbReference type="Proteomes" id="UP000054324"/>
    </source>
</evidence>
<keyword evidence="4" id="KW-1185">Reference proteome</keyword>